<evidence type="ECO:0000313" key="1">
    <source>
        <dbReference type="EMBL" id="MEE6259085.1"/>
    </source>
</evidence>
<dbReference type="RefSeq" id="WP_331214216.1">
    <property type="nucleotide sequence ID" value="NZ_JAZGQK010000008.1"/>
</dbReference>
<proteinExistence type="predicted"/>
<evidence type="ECO:0008006" key="3">
    <source>
        <dbReference type="Google" id="ProtNLM"/>
    </source>
</evidence>
<accession>A0ABU7RRM5</accession>
<sequence length="112" mass="12506">MRRRTPPGCGAWTCSRPARSCGTRGCRRSCPYLTALRLNGLRAEIDCALFQALPELVDLTILNSKRTINVEALLDCRKLSHLSVVNCGNPFRRGIGAGFRNARFTHLDIRYA</sequence>
<dbReference type="Gene3D" id="3.80.10.10">
    <property type="entry name" value="Ribonuclease Inhibitor"/>
    <property type="match status" value="1"/>
</dbReference>
<gene>
    <name evidence="1" type="ORF">V1633_11360</name>
</gene>
<dbReference type="Proteomes" id="UP001332243">
    <property type="component" value="Unassembled WGS sequence"/>
</dbReference>
<name>A0ABU7RRM5_9ACTN</name>
<protein>
    <recommendedName>
        <fullName evidence="3">Leucine-rich repeat domain-containing protein</fullName>
    </recommendedName>
</protein>
<dbReference type="EMBL" id="JAZGQK010000008">
    <property type="protein sequence ID" value="MEE6259085.1"/>
    <property type="molecule type" value="Genomic_DNA"/>
</dbReference>
<comment type="caution">
    <text evidence="1">The sequence shown here is derived from an EMBL/GenBank/DDBJ whole genome shotgun (WGS) entry which is preliminary data.</text>
</comment>
<dbReference type="SUPFAM" id="SSF52047">
    <property type="entry name" value="RNI-like"/>
    <property type="match status" value="1"/>
</dbReference>
<evidence type="ECO:0000313" key="2">
    <source>
        <dbReference type="Proteomes" id="UP001332243"/>
    </source>
</evidence>
<organism evidence="1 2">
    <name type="scientific">Plantactinospora sonchi</name>
    <dbReference type="NCBI Taxonomy" id="1544735"/>
    <lineage>
        <taxon>Bacteria</taxon>
        <taxon>Bacillati</taxon>
        <taxon>Actinomycetota</taxon>
        <taxon>Actinomycetes</taxon>
        <taxon>Micromonosporales</taxon>
        <taxon>Micromonosporaceae</taxon>
        <taxon>Plantactinospora</taxon>
    </lineage>
</organism>
<reference evidence="1 2" key="1">
    <citation type="submission" date="2024-01" db="EMBL/GenBank/DDBJ databases">
        <title>Genome insights into Plantactinospora sonchi sp. nov.</title>
        <authorList>
            <person name="Wang L."/>
        </authorList>
    </citation>
    <scope>NUCLEOTIDE SEQUENCE [LARGE SCALE GENOMIC DNA]</scope>
    <source>
        <strain evidence="1 2">NEAU-QY2</strain>
    </source>
</reference>
<keyword evidence="2" id="KW-1185">Reference proteome</keyword>
<dbReference type="InterPro" id="IPR032675">
    <property type="entry name" value="LRR_dom_sf"/>
</dbReference>